<keyword evidence="2" id="KW-1185">Reference proteome</keyword>
<name>A0ABC9F6F7_9POAL</name>
<gene>
    <name evidence="1" type="ORF">URODEC1_LOCUS102366</name>
</gene>
<proteinExistence type="predicted"/>
<organism evidence="1 2">
    <name type="scientific">Urochloa decumbens</name>
    <dbReference type="NCBI Taxonomy" id="240449"/>
    <lineage>
        <taxon>Eukaryota</taxon>
        <taxon>Viridiplantae</taxon>
        <taxon>Streptophyta</taxon>
        <taxon>Embryophyta</taxon>
        <taxon>Tracheophyta</taxon>
        <taxon>Spermatophyta</taxon>
        <taxon>Magnoliopsida</taxon>
        <taxon>Liliopsida</taxon>
        <taxon>Poales</taxon>
        <taxon>Poaceae</taxon>
        <taxon>PACMAD clade</taxon>
        <taxon>Panicoideae</taxon>
        <taxon>Panicodae</taxon>
        <taxon>Paniceae</taxon>
        <taxon>Melinidinae</taxon>
        <taxon>Urochloa</taxon>
    </lineage>
</organism>
<dbReference type="InterPro" id="IPR050796">
    <property type="entry name" value="SCF_F-box_component"/>
</dbReference>
<sequence>MAKAGEDEILEGVRGTLAVIASSPKKRKTEAVDGASGTSIRDDVTGNILARLPARTAVACTALSKHHRRMIRSSEFRSLHLHLAPPLPRPQIAYIATAPIRRRPEHKPVSGYYAFHVAGAAAGLRRNDPMRVLAGGRYLGTRYANTCNGVVLISGEEFSAPARCALWNPSPTTRTRRSLLLTLTKRRSAPSTCQDGTVRSSSIEMSGRPCVVAKDGGNRTLLRLTVDRQWERRCVIAVKGGRYHKGDLRYCPIIGVWDCGEVLVMYFKGELGVICLYDVATRKMYKADLPCDLTPKCSDYELCWGYRPTLVSPGNIVVDKLNQVKEMRQDHTAEIMQLMKPVEEQEMRKGRKATLSAVCFMELLAYIMRKLPDDLQNLVEMPLIDSEYSISFSEHKVVAKDGGGAPTSEAELT</sequence>
<evidence type="ECO:0000313" key="2">
    <source>
        <dbReference type="Proteomes" id="UP001497457"/>
    </source>
</evidence>
<evidence type="ECO:0008006" key="3">
    <source>
        <dbReference type="Google" id="ProtNLM"/>
    </source>
</evidence>
<dbReference type="EMBL" id="OZ075115">
    <property type="protein sequence ID" value="CAL5069699.1"/>
    <property type="molecule type" value="Genomic_DNA"/>
</dbReference>
<reference evidence="1" key="1">
    <citation type="submission" date="2024-10" db="EMBL/GenBank/DDBJ databases">
        <authorList>
            <person name="Ryan C."/>
        </authorList>
    </citation>
    <scope>NUCLEOTIDE SEQUENCE [LARGE SCALE GENOMIC DNA]</scope>
</reference>
<evidence type="ECO:0000313" key="1">
    <source>
        <dbReference type="EMBL" id="CAL5069699.1"/>
    </source>
</evidence>
<accession>A0ABC9F6F7</accession>
<protein>
    <recommendedName>
        <fullName evidence="3">F-box protein</fullName>
    </recommendedName>
</protein>
<dbReference type="Proteomes" id="UP001497457">
    <property type="component" value="Chromosome 5rd"/>
</dbReference>
<dbReference type="AlphaFoldDB" id="A0ABC9F6F7"/>
<dbReference type="PANTHER" id="PTHR31672">
    <property type="entry name" value="BNACNNG10540D PROTEIN"/>
    <property type="match status" value="1"/>
</dbReference>